<proteinExistence type="predicted"/>
<evidence type="ECO:0000313" key="4">
    <source>
        <dbReference type="Proteomes" id="UP000334340"/>
    </source>
</evidence>
<dbReference type="InterPro" id="IPR001173">
    <property type="entry name" value="Glyco_trans_2-like"/>
</dbReference>
<evidence type="ECO:0000256" key="1">
    <source>
        <dbReference type="SAM" id="Phobius"/>
    </source>
</evidence>
<dbReference type="Proteomes" id="UP000334340">
    <property type="component" value="Unassembled WGS sequence"/>
</dbReference>
<feature type="transmembrane region" description="Helical" evidence="1">
    <location>
        <begin position="275"/>
        <end position="297"/>
    </location>
</feature>
<evidence type="ECO:0000259" key="2">
    <source>
        <dbReference type="Pfam" id="PF00535"/>
    </source>
</evidence>
<keyword evidence="4" id="KW-1185">Reference proteome</keyword>
<keyword evidence="3" id="KW-0808">Transferase</keyword>
<keyword evidence="1" id="KW-0472">Membrane</keyword>
<gene>
    <name evidence="3" type="ORF">MELA_00364</name>
</gene>
<keyword evidence="1" id="KW-1133">Transmembrane helix</keyword>
<reference evidence="3 4" key="1">
    <citation type="submission" date="2019-07" db="EMBL/GenBank/DDBJ databases">
        <authorList>
            <person name="Cremers G."/>
        </authorList>
    </citation>
    <scope>NUCLEOTIDE SEQUENCE [LARGE SCALE GENOMIC DNA]</scope>
</reference>
<dbReference type="GO" id="GO:0016740">
    <property type="term" value="F:transferase activity"/>
    <property type="evidence" value="ECO:0007669"/>
    <property type="project" value="UniProtKB-KW"/>
</dbReference>
<dbReference type="InterPro" id="IPR050834">
    <property type="entry name" value="Glycosyltransf_2"/>
</dbReference>
<feature type="domain" description="Glycosyltransferase 2-like" evidence="2">
    <location>
        <begin position="7"/>
        <end position="169"/>
    </location>
</feature>
<accession>A0A564ZFC2</accession>
<name>A0A564ZFC2_9BACT</name>
<dbReference type="Gene3D" id="3.90.550.10">
    <property type="entry name" value="Spore Coat Polysaccharide Biosynthesis Protein SpsA, Chain A"/>
    <property type="match status" value="1"/>
</dbReference>
<protein>
    <submittedName>
        <fullName evidence="3">Glycosyl transferase</fullName>
    </submittedName>
</protein>
<dbReference type="Pfam" id="PF00535">
    <property type="entry name" value="Glycos_transf_2"/>
    <property type="match status" value="1"/>
</dbReference>
<evidence type="ECO:0000313" key="3">
    <source>
        <dbReference type="EMBL" id="VUZ84000.1"/>
    </source>
</evidence>
<dbReference type="EMBL" id="CABIKM010000005">
    <property type="protein sequence ID" value="VUZ84000.1"/>
    <property type="molecule type" value="Genomic_DNA"/>
</dbReference>
<organism evidence="3 4">
    <name type="scientific">Candidatus Methylomirabilis lanthanidiphila</name>
    <dbReference type="NCBI Taxonomy" id="2211376"/>
    <lineage>
        <taxon>Bacteria</taxon>
        <taxon>Candidatus Methylomirabilota</taxon>
        <taxon>Candidatus Methylomirabilia</taxon>
        <taxon>Candidatus Methylomirabilales</taxon>
        <taxon>Candidatus Methylomirabilaceae</taxon>
        <taxon>Candidatus Methylomirabilis</taxon>
    </lineage>
</organism>
<keyword evidence="1" id="KW-0812">Transmembrane</keyword>
<dbReference type="InterPro" id="IPR029044">
    <property type="entry name" value="Nucleotide-diphossugar_trans"/>
</dbReference>
<dbReference type="PANTHER" id="PTHR43685:SF3">
    <property type="entry name" value="SLR2126 PROTEIN"/>
    <property type="match status" value="1"/>
</dbReference>
<dbReference type="SUPFAM" id="SSF53448">
    <property type="entry name" value="Nucleotide-diphospho-sugar transferases"/>
    <property type="match status" value="1"/>
</dbReference>
<sequence>MSTRLVSVVIPCLNVAGTVCRLVESLLVQELPEGVAMEIIAVDNGSSDGTSALLAALPVLRIHEPRRGPAAARNAGIRAARGEVIVLLDADTRAADRHLIAEHLRALDMQPDTGISGGAITHDPEQRSLLAFAENATGHFNWHNRLPARELTFQPTPNQAFRRNLMEELGPFDESLLTLEDFEWSQRVVRAGYKVVFNPKAGVYITGRERFGAIMKKFYRWGLNVRGTYLPGRSGQFWLFRDHPVLFVLNAPLRTVNETWVTVKRWFPAAPARTLLVIPLFLLYRAAWAIGIAVGAYRDLRLRRRGEAA</sequence>
<dbReference type="PANTHER" id="PTHR43685">
    <property type="entry name" value="GLYCOSYLTRANSFERASE"/>
    <property type="match status" value="1"/>
</dbReference>
<dbReference type="AlphaFoldDB" id="A0A564ZFC2"/>